<protein>
    <recommendedName>
        <fullName evidence="5">Integral membrane protein</fullName>
    </recommendedName>
</protein>
<evidence type="ECO:0000256" key="2">
    <source>
        <dbReference type="SAM" id="Phobius"/>
    </source>
</evidence>
<dbReference type="EMBL" id="JAVREX010000002">
    <property type="protein sequence ID" value="MDT0426825.1"/>
    <property type="molecule type" value="Genomic_DNA"/>
</dbReference>
<dbReference type="RefSeq" id="WP_311654989.1">
    <property type="nucleotide sequence ID" value="NZ_JAVREX010000002.1"/>
</dbReference>
<organism evidence="3 4">
    <name type="scientific">Streptomyces salyersiae</name>
    <dbReference type="NCBI Taxonomy" id="3075530"/>
    <lineage>
        <taxon>Bacteria</taxon>
        <taxon>Bacillati</taxon>
        <taxon>Actinomycetota</taxon>
        <taxon>Actinomycetes</taxon>
        <taxon>Kitasatosporales</taxon>
        <taxon>Streptomycetaceae</taxon>
        <taxon>Streptomyces</taxon>
    </lineage>
</organism>
<keyword evidence="2" id="KW-0812">Transmembrane</keyword>
<feature type="transmembrane region" description="Helical" evidence="2">
    <location>
        <begin position="190"/>
        <end position="210"/>
    </location>
</feature>
<keyword evidence="4" id="KW-1185">Reference proteome</keyword>
<feature type="region of interest" description="Disordered" evidence="1">
    <location>
        <begin position="1"/>
        <end position="26"/>
    </location>
</feature>
<accession>A0ABU2REC2</accession>
<evidence type="ECO:0008006" key="5">
    <source>
        <dbReference type="Google" id="ProtNLM"/>
    </source>
</evidence>
<reference evidence="4" key="1">
    <citation type="submission" date="2023-07" db="EMBL/GenBank/DDBJ databases">
        <title>30 novel species of actinomycetes from the DSMZ collection.</title>
        <authorList>
            <person name="Nouioui I."/>
        </authorList>
    </citation>
    <scope>NUCLEOTIDE SEQUENCE [LARGE SCALE GENOMIC DNA]</scope>
    <source>
        <strain evidence="4">DSM 41770</strain>
    </source>
</reference>
<evidence type="ECO:0000256" key="1">
    <source>
        <dbReference type="SAM" id="MobiDB-lite"/>
    </source>
</evidence>
<comment type="caution">
    <text evidence="3">The sequence shown here is derived from an EMBL/GenBank/DDBJ whole genome shotgun (WGS) entry which is preliminary data.</text>
</comment>
<evidence type="ECO:0000313" key="4">
    <source>
        <dbReference type="Proteomes" id="UP001183777"/>
    </source>
</evidence>
<feature type="transmembrane region" description="Helical" evidence="2">
    <location>
        <begin position="57"/>
        <end position="78"/>
    </location>
</feature>
<keyword evidence="2" id="KW-1133">Transmembrane helix</keyword>
<feature type="transmembrane region" description="Helical" evidence="2">
    <location>
        <begin position="85"/>
        <end position="103"/>
    </location>
</feature>
<dbReference type="Proteomes" id="UP001183777">
    <property type="component" value="Unassembled WGS sequence"/>
</dbReference>
<feature type="transmembrane region" description="Helical" evidence="2">
    <location>
        <begin position="31"/>
        <end position="51"/>
    </location>
</feature>
<name>A0ABU2REC2_9ACTN</name>
<gene>
    <name evidence="3" type="ORF">RM649_04100</name>
</gene>
<sequence length="215" mass="22507">MSGKRVAAMSGVQGTAPEGPPRPSVSTARKAAGSLVWAVALPAVIILGSGLGQWMTWLGVVVVLGAVAVAACLIGGVWHRAGAATLASVAGFGLMLFAGPAVYEVYMKTVGDPVAAVVTEVTDRQQRRGADMFCTVEERGGDRTRHEVSQQENCFGQAEVGDRVEIRKDPLGLFDPRLPDSPDQRNTTEITVAVTTGLALLTAAATFYGGQRRRG</sequence>
<keyword evidence="2" id="KW-0472">Membrane</keyword>
<proteinExistence type="predicted"/>
<evidence type="ECO:0000313" key="3">
    <source>
        <dbReference type="EMBL" id="MDT0426825.1"/>
    </source>
</evidence>